<evidence type="ECO:0000313" key="2">
    <source>
        <dbReference type="EMBL" id="KAG5663585.1"/>
    </source>
</evidence>
<gene>
    <name evidence="2" type="ORF">KAF25_001521</name>
</gene>
<accession>A0A9P7KW99</accession>
<dbReference type="AlphaFoldDB" id="A0A9P7KW99"/>
<sequence length="436" mass="49031">MCNGQQPCLSCQLRGIDCNFPPRTTQLQIVQLLSTPCKALTIKEWNYVCLCFEAVGVLPQSAVFRSDVVIGLSHTNEQVSKTWCIVGQVYAASSGKDTLNRQQRDGIRRALATQTDICARQLKQSQAVDASVPLLCASLLTVTDLLIDDTGDQWRTRMVYMNELVGIVVNDVSELSPLDMELIRFFQLNDVLGSISRHENPLGPNFSVAMSKTPYTSTTTNSVTSSTLYADNYDHILSAMWKWSVLRQRIAWWIANASCQGSDHDGDDNNNHDYHNHKENQDNYKTKNNTSLNLQKKIQGIELVDEVTRLQSFILGVLLPFPCSSEPKDQYLDPYCRWMLVDISQLLQHQAMTDLECGLPIMPPACLREQALAALDDIEKMTGHSELDMGFFLPVVDVISREISSEGNFTRLLHFLGNVEARGFGIAREYRQEALE</sequence>
<dbReference type="EMBL" id="JAGPUO010000004">
    <property type="protein sequence ID" value="KAG5663585.1"/>
    <property type="molecule type" value="Genomic_DNA"/>
</dbReference>
<dbReference type="Proteomes" id="UP000782241">
    <property type="component" value="Unassembled WGS sequence"/>
</dbReference>
<feature type="compositionally biased region" description="Basic and acidic residues" evidence="1">
    <location>
        <begin position="264"/>
        <end position="285"/>
    </location>
</feature>
<name>A0A9P7KW99_9HYPO</name>
<feature type="region of interest" description="Disordered" evidence="1">
    <location>
        <begin position="264"/>
        <end position="288"/>
    </location>
</feature>
<evidence type="ECO:0000313" key="3">
    <source>
        <dbReference type="Proteomes" id="UP000782241"/>
    </source>
</evidence>
<reference evidence="2" key="1">
    <citation type="submission" date="2021-04" db="EMBL/GenBank/DDBJ databases">
        <title>Draft genome of Fusarium avenaceum strain F156N33, isolated from an atmospheric sample in Virginia.</title>
        <authorList>
            <person name="Yang S."/>
            <person name="Vinatzer B.A."/>
            <person name="Coleman J."/>
        </authorList>
    </citation>
    <scope>NUCLEOTIDE SEQUENCE</scope>
    <source>
        <strain evidence="2">F156N33</strain>
    </source>
</reference>
<organism evidence="2 3">
    <name type="scientific">Fusarium avenaceum</name>
    <dbReference type="NCBI Taxonomy" id="40199"/>
    <lineage>
        <taxon>Eukaryota</taxon>
        <taxon>Fungi</taxon>
        <taxon>Dikarya</taxon>
        <taxon>Ascomycota</taxon>
        <taxon>Pezizomycotina</taxon>
        <taxon>Sordariomycetes</taxon>
        <taxon>Hypocreomycetidae</taxon>
        <taxon>Hypocreales</taxon>
        <taxon>Nectriaceae</taxon>
        <taxon>Fusarium</taxon>
        <taxon>Fusarium tricinctum species complex</taxon>
    </lineage>
</organism>
<evidence type="ECO:0000256" key="1">
    <source>
        <dbReference type="SAM" id="MobiDB-lite"/>
    </source>
</evidence>
<proteinExistence type="predicted"/>
<feature type="non-terminal residue" evidence="2">
    <location>
        <position position="1"/>
    </location>
</feature>
<keyword evidence="3" id="KW-1185">Reference proteome</keyword>
<comment type="caution">
    <text evidence="2">The sequence shown here is derived from an EMBL/GenBank/DDBJ whole genome shotgun (WGS) entry which is preliminary data.</text>
</comment>
<protein>
    <submittedName>
        <fullName evidence="2">Uncharacterized protein</fullName>
    </submittedName>
</protein>